<gene>
    <name evidence="4" type="ORF">VM1G_04851</name>
</gene>
<dbReference type="PROSITE" id="PS50250">
    <property type="entry name" value="PCI"/>
    <property type="match status" value="1"/>
</dbReference>
<dbReference type="EMBL" id="CM003102">
    <property type="protein sequence ID" value="KUI69326.1"/>
    <property type="molecule type" value="Genomic_DNA"/>
</dbReference>
<dbReference type="InterPro" id="IPR025110">
    <property type="entry name" value="AMP-bd_C"/>
</dbReference>
<evidence type="ECO:0000256" key="2">
    <source>
        <dbReference type="ARBA" id="ARBA00022942"/>
    </source>
</evidence>
<accession>A0A194VYK6</accession>
<keyword evidence="5" id="KW-1185">Reference proteome</keyword>
<evidence type="ECO:0000256" key="1">
    <source>
        <dbReference type="ARBA" id="ARBA00006397"/>
    </source>
</evidence>
<evidence type="ECO:0000313" key="5">
    <source>
        <dbReference type="Proteomes" id="UP000078559"/>
    </source>
</evidence>
<evidence type="ECO:0000259" key="3">
    <source>
        <dbReference type="PROSITE" id="PS50250"/>
    </source>
</evidence>
<dbReference type="Proteomes" id="UP000078559">
    <property type="component" value="Chromosome 5"/>
</dbReference>
<dbReference type="SUPFAM" id="SSF46785">
    <property type="entry name" value="Winged helix' DNA-binding domain"/>
    <property type="match status" value="1"/>
</dbReference>
<dbReference type="SMART" id="SM00088">
    <property type="entry name" value="PINT"/>
    <property type="match status" value="1"/>
</dbReference>
<comment type="similarity">
    <text evidence="1">Belongs to the proteasome subunit p55 family.</text>
</comment>
<evidence type="ECO:0000313" key="4">
    <source>
        <dbReference type="EMBL" id="KUI69326.1"/>
    </source>
</evidence>
<name>A0A194VYK6_CYTMA</name>
<proteinExistence type="inferred from homology"/>
<dbReference type="InterPro" id="IPR040896">
    <property type="entry name" value="RPN5_C"/>
</dbReference>
<dbReference type="GO" id="GO:0005634">
    <property type="term" value="C:nucleus"/>
    <property type="evidence" value="ECO:0007669"/>
    <property type="project" value="UniProtKB-ARBA"/>
</dbReference>
<dbReference type="PROSITE" id="PS00455">
    <property type="entry name" value="AMP_BINDING"/>
    <property type="match status" value="1"/>
</dbReference>
<reference evidence="4" key="1">
    <citation type="submission" date="2014-12" db="EMBL/GenBank/DDBJ databases">
        <title>Genome Sequence of Valsa Canker Pathogens Uncovers a Specific Adaption of Colonization on Woody Bark.</title>
        <authorList>
            <person name="Yin Z."/>
            <person name="Liu H."/>
            <person name="Gao X."/>
            <person name="Li Z."/>
            <person name="Song N."/>
            <person name="Ke X."/>
            <person name="Dai Q."/>
            <person name="Wu Y."/>
            <person name="Sun Y."/>
            <person name="Xu J.-R."/>
            <person name="Kang Z.K."/>
            <person name="Wang L."/>
            <person name="Huang L."/>
        </authorList>
    </citation>
    <scope>NUCLEOTIDE SEQUENCE [LARGE SCALE GENOMIC DNA]</scope>
    <source>
        <strain evidence="4">03-8</strain>
    </source>
</reference>
<dbReference type="Pfam" id="PF01399">
    <property type="entry name" value="PCI"/>
    <property type="match status" value="1"/>
</dbReference>
<dbReference type="InterPro" id="IPR040134">
    <property type="entry name" value="PSMD12/CSN4"/>
</dbReference>
<dbReference type="InterPro" id="IPR000717">
    <property type="entry name" value="PCI_dom"/>
</dbReference>
<dbReference type="InterPro" id="IPR020845">
    <property type="entry name" value="AMP-binding_CS"/>
</dbReference>
<dbReference type="Pfam" id="PF00501">
    <property type="entry name" value="AMP-binding"/>
    <property type="match status" value="1"/>
</dbReference>
<dbReference type="Pfam" id="PF18098">
    <property type="entry name" value="RPN5_C"/>
    <property type="match status" value="1"/>
</dbReference>
<dbReference type="InterPro" id="IPR054559">
    <property type="entry name" value="PSMD12-CSN4-like_N"/>
</dbReference>
<dbReference type="PANTHER" id="PTHR10855">
    <property type="entry name" value="26S PROTEASOME NON-ATPASE REGULATORY SUBUNIT 12/COP9 SIGNALOSOME COMPLEX SUBUNIT 4"/>
    <property type="match status" value="1"/>
</dbReference>
<dbReference type="SUPFAM" id="SSF56801">
    <property type="entry name" value="Acetyl-CoA synthetase-like"/>
    <property type="match status" value="1"/>
</dbReference>
<dbReference type="GO" id="GO:0005737">
    <property type="term" value="C:cytoplasm"/>
    <property type="evidence" value="ECO:0007669"/>
    <property type="project" value="TreeGrafter"/>
</dbReference>
<dbReference type="SMR" id="A0A194VYK6"/>
<dbReference type="Gene3D" id="2.30.38.10">
    <property type="entry name" value="Luciferase, Domain 3"/>
    <property type="match status" value="1"/>
</dbReference>
<dbReference type="InterPro" id="IPR036388">
    <property type="entry name" value="WH-like_DNA-bd_sf"/>
</dbReference>
<sequence>MVFNPPAWVPKLPFDPPSSIPISEFMTTENYGRYPIAKSRNPFTCGLTGKTFTLNETIERRESLARSIGKRLGWSPNEETEWDKVACMFSFNTIDYMTIAYAIHRLNGIVTPANAAYSAPELAHQLKSSGAKALFVGGPQLQVGLEAARAAGIPKDKIWLMGMPGFEKADGFVTVEELIAEGSKAPELAALKWTKGQGERQPAYLCYSSGTSGLPKAVMVSHRNVIANTMQFAVFEIPSRKKSGVETQSVLGLLPLSHIYGLVITAHGCPYRGDETIVLPKFEMPTFLSAIEKFKIRVLFLVPPILIRMSKTPDECKKYNIDTVEVVFSGAAPLGEETIHDIQKLWPKWRMSQGFGMTELATIATCTSEYDILNKSSGSLVPATRAKLFGLDGKEVNEYDTPGELWIQSPSAALGYLNNEKATAETFVHDEDGRWVRTGDEAIVTLAPSGIEHIVIVDRIKELIKVKGHQVAPAELEAHLLSHPAVADCAVIQVPDDHAGEVPKAFVVKDPAFAKKPEDEVVRAILKYVEEHKASYKWIKGGIEFVDVIPKSPSGKILRRLLRDKEKASRSKTGPKFIQHRRIPKMATLKAEKDFTEQVDQQIPQAELLAKNNNLHGAIEQLALLEKQTRQASDLASTSRLLIAIVNICKSAGDWDLLSDQVTVLSKKHGQLKQAIQKMVQAVIDILGDISNVDRKVQIIETLRTVTEGKIFVEVERARVTKILSDLKKDHYGDVKAAREILCELQVETFGSMDRKEKTEFILDQVGLCIQTQDWTQAGILARKISTKYLQSAEDATPLKLRYFEQQVILAKSEDRYLDACKHYREVLEIPSVQENPDLFKATLARIIYFAILAPHDNEQHDLMHRIKADTRNSQVPLEAKLLEEFTVQELMRWPNVEQLYGPHLCQTDIFDAKFGSSSDPKAHQRWQDLRKRVIEHNVRVIAKYYTRIRMDRLTQHLDLTEDETEKYISELVTSKMVYARIDRPARVVSFAKPRGTDDILNEWSYNMKDLLSHLGKIEHLITKDEMMASIQPSSKKGAKA</sequence>
<dbReference type="InterPro" id="IPR000873">
    <property type="entry name" value="AMP-dep_synth/lig_dom"/>
</dbReference>
<dbReference type="Gene3D" id="1.10.10.10">
    <property type="entry name" value="Winged helix-like DNA-binding domain superfamily/Winged helix DNA-binding domain"/>
    <property type="match status" value="1"/>
</dbReference>
<dbReference type="Gene3D" id="3.30.300.30">
    <property type="match status" value="1"/>
</dbReference>
<dbReference type="InterPro" id="IPR036390">
    <property type="entry name" value="WH_DNA-bd_sf"/>
</dbReference>
<dbReference type="Pfam" id="PF22241">
    <property type="entry name" value="PSMD12-CSN4_N"/>
    <property type="match status" value="1"/>
</dbReference>
<dbReference type="CDD" id="cd05911">
    <property type="entry name" value="Firefly_Luc_like"/>
    <property type="match status" value="1"/>
</dbReference>
<dbReference type="InterPro" id="IPR045851">
    <property type="entry name" value="AMP-bd_C_sf"/>
</dbReference>
<dbReference type="OrthoDB" id="6509636at2759"/>
<dbReference type="PANTHER" id="PTHR10855:SF1">
    <property type="entry name" value="26S PROTEASOME NON-ATPASE REGULATORY SUBUNIT 12"/>
    <property type="match status" value="1"/>
</dbReference>
<dbReference type="FunFam" id="1.10.10.10:FF:000070">
    <property type="entry name" value="26S proteasome non-ATPase regulatory subunit 12"/>
    <property type="match status" value="1"/>
</dbReference>
<dbReference type="GO" id="GO:0008541">
    <property type="term" value="C:proteasome regulatory particle, lid subcomplex"/>
    <property type="evidence" value="ECO:0007669"/>
    <property type="project" value="TreeGrafter"/>
</dbReference>
<dbReference type="Gene3D" id="3.40.50.980">
    <property type="match status" value="2"/>
</dbReference>
<dbReference type="AlphaFoldDB" id="A0A194VYK6"/>
<dbReference type="Pfam" id="PF13193">
    <property type="entry name" value="AMP-binding_C"/>
    <property type="match status" value="1"/>
</dbReference>
<protein>
    <submittedName>
        <fullName evidence="4">26S proteasome non-ATPase regulatory subunit 12</fullName>
    </submittedName>
</protein>
<organism evidence="4 5">
    <name type="scientific">Cytospora mali</name>
    <name type="common">Apple Valsa canker fungus</name>
    <name type="synonym">Valsa mali</name>
    <dbReference type="NCBI Taxonomy" id="578113"/>
    <lineage>
        <taxon>Eukaryota</taxon>
        <taxon>Fungi</taxon>
        <taxon>Dikarya</taxon>
        <taxon>Ascomycota</taxon>
        <taxon>Pezizomycotina</taxon>
        <taxon>Sordariomycetes</taxon>
        <taxon>Sordariomycetidae</taxon>
        <taxon>Diaporthales</taxon>
        <taxon>Cytosporaceae</taxon>
        <taxon>Cytospora</taxon>
    </lineage>
</organism>
<keyword evidence="2 4" id="KW-0647">Proteasome</keyword>
<feature type="domain" description="PCI" evidence="3">
    <location>
        <begin position="819"/>
        <end position="996"/>
    </location>
</feature>